<evidence type="ECO:0000313" key="2">
    <source>
        <dbReference type="EMBL" id="QNO13586.1"/>
    </source>
</evidence>
<sequence length="62" mass="6822">MITKEMTIREVLQKDPKTADVFMKYGMHCLGCPSATGESVAQAAMVHGIDVDKLIEDLNKVL</sequence>
<dbReference type="Proteomes" id="UP000516160">
    <property type="component" value="Chromosome"/>
</dbReference>
<dbReference type="NCBIfam" id="TIGR03980">
    <property type="entry name" value="prismane_assoc"/>
    <property type="match status" value="1"/>
</dbReference>
<dbReference type="InterPro" id="IPR038062">
    <property type="entry name" value="ScdA-like_N_sf"/>
</dbReference>
<dbReference type="AlphaFoldDB" id="A0A7G9W4H4"/>
<organism evidence="2 3">
    <name type="scientific">Alkalicella caledoniensis</name>
    <dbReference type="NCBI Taxonomy" id="2731377"/>
    <lineage>
        <taxon>Bacteria</taxon>
        <taxon>Bacillati</taxon>
        <taxon>Bacillota</taxon>
        <taxon>Clostridia</taxon>
        <taxon>Eubacteriales</taxon>
        <taxon>Proteinivoracaceae</taxon>
        <taxon>Alkalicella</taxon>
    </lineage>
</organism>
<feature type="domain" description="DUF1858" evidence="1">
    <location>
        <begin position="2"/>
        <end position="55"/>
    </location>
</feature>
<proteinExistence type="predicted"/>
<reference evidence="2 3" key="1">
    <citation type="submission" date="2020-07" db="EMBL/GenBank/DDBJ databases">
        <title>Alkalicella. sp. LB2 genome.</title>
        <authorList>
            <person name="Postec A."/>
            <person name="Quemeneur M."/>
        </authorList>
    </citation>
    <scope>NUCLEOTIDE SEQUENCE [LARGE SCALE GENOMIC DNA]</scope>
    <source>
        <strain evidence="2 3">LB2</strain>
    </source>
</reference>
<dbReference type="InterPro" id="IPR023883">
    <property type="entry name" value="CHP03980_redox-disulphide"/>
</dbReference>
<dbReference type="KEGG" id="acae:HYG86_01785"/>
<dbReference type="Gene3D" id="1.10.3910.10">
    <property type="entry name" value="SP0561-like"/>
    <property type="match status" value="1"/>
</dbReference>
<protein>
    <submittedName>
        <fullName evidence="2">DUF1858 domain-containing protein</fullName>
    </submittedName>
</protein>
<gene>
    <name evidence="2" type="ORF">HYG86_01785</name>
</gene>
<dbReference type="InterPro" id="IPR015077">
    <property type="entry name" value="DUF1858"/>
</dbReference>
<dbReference type="Pfam" id="PF08984">
    <property type="entry name" value="DUF1858"/>
    <property type="match status" value="1"/>
</dbReference>
<keyword evidence="3" id="KW-1185">Reference proteome</keyword>
<dbReference type="SUPFAM" id="SSF140683">
    <property type="entry name" value="SP0561-like"/>
    <property type="match status" value="1"/>
</dbReference>
<accession>A0A7G9W4H4</accession>
<evidence type="ECO:0000313" key="3">
    <source>
        <dbReference type="Proteomes" id="UP000516160"/>
    </source>
</evidence>
<dbReference type="EMBL" id="CP058559">
    <property type="protein sequence ID" value="QNO13586.1"/>
    <property type="molecule type" value="Genomic_DNA"/>
</dbReference>
<dbReference type="PANTHER" id="PTHR39341">
    <property type="entry name" value="BSL7085 PROTEIN"/>
    <property type="match status" value="1"/>
</dbReference>
<dbReference type="RefSeq" id="WP_213167255.1">
    <property type="nucleotide sequence ID" value="NZ_CP058559.1"/>
</dbReference>
<name>A0A7G9W4H4_ALKCA</name>
<dbReference type="PANTHER" id="PTHR39341:SF1">
    <property type="entry name" value="DUF1858 DOMAIN-CONTAINING PROTEIN"/>
    <property type="match status" value="1"/>
</dbReference>
<evidence type="ECO:0000259" key="1">
    <source>
        <dbReference type="Pfam" id="PF08984"/>
    </source>
</evidence>